<dbReference type="OrthoDB" id="5782607at2759"/>
<dbReference type="AlphaFoldDB" id="A0A183FBK7"/>
<accession>A0A3P7VRF9</accession>
<keyword evidence="2" id="KW-1185">Reference proteome</keyword>
<organism evidence="2 3">
    <name type="scientific">Heligmosomoides polygyrus</name>
    <name type="common">Parasitic roundworm</name>
    <dbReference type="NCBI Taxonomy" id="6339"/>
    <lineage>
        <taxon>Eukaryota</taxon>
        <taxon>Metazoa</taxon>
        <taxon>Ecdysozoa</taxon>
        <taxon>Nematoda</taxon>
        <taxon>Chromadorea</taxon>
        <taxon>Rhabditida</taxon>
        <taxon>Rhabditina</taxon>
        <taxon>Rhabditomorpha</taxon>
        <taxon>Strongyloidea</taxon>
        <taxon>Heligmosomidae</taxon>
        <taxon>Heligmosomoides</taxon>
    </lineage>
</organism>
<dbReference type="EMBL" id="UZAH01010329">
    <property type="protein sequence ID" value="VDO36944.1"/>
    <property type="molecule type" value="Genomic_DNA"/>
</dbReference>
<dbReference type="Proteomes" id="UP000050761">
    <property type="component" value="Unassembled WGS sequence"/>
</dbReference>
<gene>
    <name evidence="1" type="ORF">HPBE_LOCUS3550</name>
</gene>
<evidence type="ECO:0000313" key="3">
    <source>
        <dbReference type="WBParaSite" id="HPBE_0000354901-mRNA-1"/>
    </source>
</evidence>
<dbReference type="WBParaSite" id="HPBE_0000354901-mRNA-1">
    <property type="protein sequence ID" value="HPBE_0000354901-mRNA-1"/>
    <property type="gene ID" value="HPBE_0000354901"/>
</dbReference>
<sequence>MDEVDVALHIEPLSDAIKDLREQFNLFTMSFNTKMDALVDILNRQSEVVNNKIDLILERTKPKSSCVFCAVDDNKDNHPTGRCCRFPDAVSRAVQAANLRLCNKCLQPRHVDDCRIQCTFCSGDHNVLLCPNKSSSASASFKRRKF</sequence>
<accession>A0A183FBK7</accession>
<name>A0A183FBK7_HELPZ</name>
<evidence type="ECO:0000313" key="1">
    <source>
        <dbReference type="EMBL" id="VDO36944.1"/>
    </source>
</evidence>
<reference evidence="1 2" key="1">
    <citation type="submission" date="2018-11" db="EMBL/GenBank/DDBJ databases">
        <authorList>
            <consortium name="Pathogen Informatics"/>
        </authorList>
    </citation>
    <scope>NUCLEOTIDE SEQUENCE [LARGE SCALE GENOMIC DNA]</scope>
</reference>
<proteinExistence type="predicted"/>
<evidence type="ECO:0000313" key="2">
    <source>
        <dbReference type="Proteomes" id="UP000050761"/>
    </source>
</evidence>
<reference evidence="3" key="2">
    <citation type="submission" date="2019-09" db="UniProtKB">
        <authorList>
            <consortium name="WormBaseParasite"/>
        </authorList>
    </citation>
    <scope>IDENTIFICATION</scope>
</reference>
<protein>
    <submittedName>
        <fullName evidence="3">DUF1758 domain-containing protein</fullName>
    </submittedName>
</protein>